<feature type="compositionally biased region" description="Basic and acidic residues" evidence="1">
    <location>
        <begin position="67"/>
        <end position="86"/>
    </location>
</feature>
<reference evidence="3 4" key="1">
    <citation type="journal article" date="2019" name="Nat. Ecol. Evol.">
        <title>Megaphylogeny resolves global patterns of mushroom evolution.</title>
        <authorList>
            <person name="Varga T."/>
            <person name="Krizsan K."/>
            <person name="Foldi C."/>
            <person name="Dima B."/>
            <person name="Sanchez-Garcia M."/>
            <person name="Sanchez-Ramirez S."/>
            <person name="Szollosi G.J."/>
            <person name="Szarkandi J.G."/>
            <person name="Papp V."/>
            <person name="Albert L."/>
            <person name="Andreopoulos W."/>
            <person name="Angelini C."/>
            <person name="Antonin V."/>
            <person name="Barry K.W."/>
            <person name="Bougher N.L."/>
            <person name="Buchanan P."/>
            <person name="Buyck B."/>
            <person name="Bense V."/>
            <person name="Catcheside P."/>
            <person name="Chovatia M."/>
            <person name="Cooper J."/>
            <person name="Damon W."/>
            <person name="Desjardin D."/>
            <person name="Finy P."/>
            <person name="Geml J."/>
            <person name="Haridas S."/>
            <person name="Hughes K."/>
            <person name="Justo A."/>
            <person name="Karasinski D."/>
            <person name="Kautmanova I."/>
            <person name="Kiss B."/>
            <person name="Kocsube S."/>
            <person name="Kotiranta H."/>
            <person name="LaButti K.M."/>
            <person name="Lechner B.E."/>
            <person name="Liimatainen K."/>
            <person name="Lipzen A."/>
            <person name="Lukacs Z."/>
            <person name="Mihaltcheva S."/>
            <person name="Morgado L.N."/>
            <person name="Niskanen T."/>
            <person name="Noordeloos M.E."/>
            <person name="Ohm R.A."/>
            <person name="Ortiz-Santana B."/>
            <person name="Ovrebo C."/>
            <person name="Racz N."/>
            <person name="Riley R."/>
            <person name="Savchenko A."/>
            <person name="Shiryaev A."/>
            <person name="Soop K."/>
            <person name="Spirin V."/>
            <person name="Szebenyi C."/>
            <person name="Tomsovsky M."/>
            <person name="Tulloss R.E."/>
            <person name="Uehling J."/>
            <person name="Grigoriev I.V."/>
            <person name="Vagvolgyi C."/>
            <person name="Papp T."/>
            <person name="Martin F.M."/>
            <person name="Miettinen O."/>
            <person name="Hibbett D.S."/>
            <person name="Nagy L.G."/>
        </authorList>
    </citation>
    <scope>NUCLEOTIDE SEQUENCE [LARGE SCALE GENOMIC DNA]</scope>
    <source>
        <strain evidence="3 4">FP101781</strain>
    </source>
</reference>
<feature type="compositionally biased region" description="Polar residues" evidence="1">
    <location>
        <begin position="35"/>
        <end position="55"/>
    </location>
</feature>
<dbReference type="InterPro" id="IPR041457">
    <property type="entry name" value="CxC2_KDZ-assoc"/>
</dbReference>
<dbReference type="InterPro" id="IPR040521">
    <property type="entry name" value="KDZ"/>
</dbReference>
<feature type="region of interest" description="Disordered" evidence="1">
    <location>
        <begin position="1"/>
        <end position="117"/>
    </location>
</feature>
<organism evidence="3 4">
    <name type="scientific">Coprinellus micaceus</name>
    <name type="common">Glistening ink-cap mushroom</name>
    <name type="synonym">Coprinus micaceus</name>
    <dbReference type="NCBI Taxonomy" id="71717"/>
    <lineage>
        <taxon>Eukaryota</taxon>
        <taxon>Fungi</taxon>
        <taxon>Dikarya</taxon>
        <taxon>Basidiomycota</taxon>
        <taxon>Agaricomycotina</taxon>
        <taxon>Agaricomycetes</taxon>
        <taxon>Agaricomycetidae</taxon>
        <taxon>Agaricales</taxon>
        <taxon>Agaricineae</taxon>
        <taxon>Psathyrellaceae</taxon>
        <taxon>Coprinellus</taxon>
    </lineage>
</organism>
<feature type="compositionally biased region" description="Low complexity" evidence="1">
    <location>
        <begin position="17"/>
        <end position="34"/>
    </location>
</feature>
<evidence type="ECO:0000313" key="3">
    <source>
        <dbReference type="EMBL" id="TEB19232.1"/>
    </source>
</evidence>
<dbReference type="AlphaFoldDB" id="A0A4Y7SE49"/>
<dbReference type="Pfam" id="PF18803">
    <property type="entry name" value="CxC2"/>
    <property type="match status" value="1"/>
</dbReference>
<evidence type="ECO:0000313" key="4">
    <source>
        <dbReference type="Proteomes" id="UP000298030"/>
    </source>
</evidence>
<sequence length="1085" mass="122602">MPSLLTKIKNVERRARSSLSTSFSQSSLSRTRSSNPRTANELSITGNGHHSSFSTLPPPLPQPVAVAHKDTCHEPSETVSGVKEDGTCDTLPSATSESTPPPDAGKSQSPEPSQSTKLVNEFEEAMPWLMDSLLKARTLLEGLGDRCSCGAGKREVACFDCSQHPLMCIPCFVASHHHHGLHWAHLWDEELGYFVWKDIAELNSQFAVQVGHPGTCPFPSRFFDTTLVDINGIHKTRVRCCGCNGIPNRAQQLMESGFFPGSLKQPETAFSFAVLHQFHLLQLEAKTSAYDFTSALRRLTDNTFTHLISDVYPQFLVVMQVWRVITATKRLGQAHGIDEVLTHCVPGNLIVHCPVCPEPHFNLRGDWRSIPELLRHLAQQQLTADGNHHANRYRKNGDPLNRSLFRGRAYFPLDDILMQYLRPFSGTSAEKTTCNHLNASENQDRKKFKNMDITGVINVQCSHVFVKSTVDLQLGERFVNTDLALAIALRHYRVLDVPELALRHVTSRDLILSYDIACGYLRKLISRFTTSFPDLVAAASQTRCIIPAVHIQNHQDNCMYEFSAAYTPSSGHFHGETAEQYWVELNQLGPQTRQMNNGHRQDCIIDSHSDWNWKKMMGMHITLERELRHARETYYLHKTHFRALCHRYASKVSGWNSLDREERRLVGKDVQCVYRRSERNVPSQQDILDALQESKPSKPTPSSNGTGSSNAEFISEGISIQMEQLELTAKTAIYKLHPLESTAADIKMTTSKLRQHLDSWRTLQLSLMGKVCSDVSLQGAQDPPISEERLFLPSDYDTSQREALGITHLTKTESDLREGVTFDCIRSLQQCMKALDGLTIEKREARGQDQHTRASAAIMRATAKRKTWVDHYNANRTAMISLGLSKDACSFPELSVNDTHRKSTTVKRALGDSRRVDGTLFTLAEKPVGDGARPSKRRKATATIGESTSKATITTSSAALSVEDGWIWRLGAIGNLSELEIRKWEEDGERVEWFRAEAEMERWREQWEIKLAEFIRCSQSQESKVLEVYAHKTAAMYRRMCAQLDDSFVVIQADELTRYIPGEDLVQYIIRHRDLEIGDFHPKHR</sequence>
<dbReference type="PANTHER" id="PTHR33104">
    <property type="entry name" value="SI:DKEY-29D5.2"/>
    <property type="match status" value="1"/>
</dbReference>
<proteinExistence type="predicted"/>
<evidence type="ECO:0000259" key="2">
    <source>
        <dbReference type="Pfam" id="PF18803"/>
    </source>
</evidence>
<dbReference type="EMBL" id="QPFP01000202">
    <property type="protein sequence ID" value="TEB19232.1"/>
    <property type="molecule type" value="Genomic_DNA"/>
</dbReference>
<dbReference type="PANTHER" id="PTHR33104:SF2">
    <property type="entry name" value="CXC3 LIKE CYSTEINE CLUSTER DOMAIN-CONTAINING PROTEIN"/>
    <property type="match status" value="1"/>
</dbReference>
<name>A0A4Y7SE49_COPMI</name>
<dbReference type="STRING" id="71717.A0A4Y7SE49"/>
<protein>
    <recommendedName>
        <fullName evidence="2">CxC2-like cysteine cluster KDZ transposase-associated domain-containing protein</fullName>
    </recommendedName>
</protein>
<evidence type="ECO:0000256" key="1">
    <source>
        <dbReference type="SAM" id="MobiDB-lite"/>
    </source>
</evidence>
<dbReference type="Proteomes" id="UP000298030">
    <property type="component" value="Unassembled WGS sequence"/>
</dbReference>
<keyword evidence="4" id="KW-1185">Reference proteome</keyword>
<feature type="compositionally biased region" description="Polar residues" evidence="1">
    <location>
        <begin position="106"/>
        <end position="117"/>
    </location>
</feature>
<dbReference type="Pfam" id="PF18758">
    <property type="entry name" value="KDZ"/>
    <property type="match status" value="1"/>
</dbReference>
<feature type="domain" description="CxC2-like cysteine cluster KDZ transposase-associated" evidence="2">
    <location>
        <begin position="207"/>
        <end position="303"/>
    </location>
</feature>
<comment type="caution">
    <text evidence="3">The sequence shown here is derived from an EMBL/GenBank/DDBJ whole genome shotgun (WGS) entry which is preliminary data.</text>
</comment>
<accession>A0A4Y7SE49</accession>
<gene>
    <name evidence="3" type="ORF">FA13DRAFT_1758240</name>
</gene>
<dbReference type="OrthoDB" id="3149508at2759"/>